<evidence type="ECO:0000256" key="1">
    <source>
        <dbReference type="ARBA" id="ARBA00004651"/>
    </source>
</evidence>
<evidence type="ECO:0000256" key="3">
    <source>
        <dbReference type="ARBA" id="ARBA00022475"/>
    </source>
</evidence>
<dbReference type="SUPFAM" id="SSF82866">
    <property type="entry name" value="Multidrug efflux transporter AcrB transmembrane domain"/>
    <property type="match status" value="1"/>
</dbReference>
<dbReference type="PANTHER" id="PTHR33406">
    <property type="entry name" value="MEMBRANE PROTEIN MJ1562-RELATED"/>
    <property type="match status" value="1"/>
</dbReference>
<evidence type="ECO:0000256" key="4">
    <source>
        <dbReference type="ARBA" id="ARBA00022692"/>
    </source>
</evidence>
<dbReference type="Gene3D" id="1.20.1640.10">
    <property type="entry name" value="Multidrug efflux transporter AcrB transmembrane domain"/>
    <property type="match status" value="1"/>
</dbReference>
<keyword evidence="5 7" id="KW-1133">Transmembrane helix</keyword>
<dbReference type="PANTHER" id="PTHR33406:SF6">
    <property type="entry name" value="MEMBRANE PROTEIN YDGH-RELATED"/>
    <property type="match status" value="1"/>
</dbReference>
<sequence length="153" mass="16550">MAMRSFKYAIITVIPIGLVVAWLYGIMQIAGFSLNFVTAMIGAISIGVGIDYSIHMTERFREELKRNPTRLTAIRRASRGTGVALLASAASSIVGFVILGFAPMPMFASYGQLTATMIFLALIASLIILPCLLMFVTKESDATGQELQKPELA</sequence>
<proteinExistence type="inferred from homology"/>
<feature type="transmembrane region" description="Helical" evidence="7">
    <location>
        <begin position="32"/>
        <end position="54"/>
    </location>
</feature>
<evidence type="ECO:0000256" key="7">
    <source>
        <dbReference type="SAM" id="Phobius"/>
    </source>
</evidence>
<dbReference type="InterPro" id="IPR050545">
    <property type="entry name" value="Mycobact_MmpL"/>
</dbReference>
<evidence type="ECO:0000256" key="5">
    <source>
        <dbReference type="ARBA" id="ARBA00022989"/>
    </source>
</evidence>
<comment type="subcellular location">
    <subcellularLocation>
        <location evidence="1">Cell membrane</location>
        <topology evidence="1">Multi-pass membrane protein</topology>
    </subcellularLocation>
</comment>
<gene>
    <name evidence="9" type="ORF">METZ01_LOCUS363836</name>
</gene>
<feature type="transmembrane region" description="Helical" evidence="7">
    <location>
        <begin position="83"/>
        <end position="102"/>
    </location>
</feature>
<dbReference type="InterPro" id="IPR000731">
    <property type="entry name" value="SSD"/>
</dbReference>
<evidence type="ECO:0000256" key="2">
    <source>
        <dbReference type="ARBA" id="ARBA00010157"/>
    </source>
</evidence>
<keyword evidence="6 7" id="KW-0472">Membrane</keyword>
<dbReference type="AlphaFoldDB" id="A0A382SN43"/>
<dbReference type="EMBL" id="UINC01130116">
    <property type="protein sequence ID" value="SVD10982.1"/>
    <property type="molecule type" value="Genomic_DNA"/>
</dbReference>
<feature type="transmembrane region" description="Helical" evidence="7">
    <location>
        <begin position="7"/>
        <end position="26"/>
    </location>
</feature>
<dbReference type="GO" id="GO:0005886">
    <property type="term" value="C:plasma membrane"/>
    <property type="evidence" value="ECO:0007669"/>
    <property type="project" value="UniProtKB-SubCell"/>
</dbReference>
<evidence type="ECO:0000259" key="8">
    <source>
        <dbReference type="PROSITE" id="PS50156"/>
    </source>
</evidence>
<accession>A0A382SN43</accession>
<protein>
    <recommendedName>
        <fullName evidence="8">SSD domain-containing protein</fullName>
    </recommendedName>
</protein>
<comment type="similarity">
    <text evidence="2">Belongs to the resistance-nodulation-cell division (RND) (TC 2.A.6) family. MmpL subfamily.</text>
</comment>
<feature type="transmembrane region" description="Helical" evidence="7">
    <location>
        <begin position="114"/>
        <end position="136"/>
    </location>
</feature>
<evidence type="ECO:0000313" key="9">
    <source>
        <dbReference type="EMBL" id="SVD10982.1"/>
    </source>
</evidence>
<keyword evidence="4 7" id="KW-0812">Transmembrane</keyword>
<evidence type="ECO:0000256" key="6">
    <source>
        <dbReference type="ARBA" id="ARBA00023136"/>
    </source>
</evidence>
<organism evidence="9">
    <name type="scientific">marine metagenome</name>
    <dbReference type="NCBI Taxonomy" id="408172"/>
    <lineage>
        <taxon>unclassified sequences</taxon>
        <taxon>metagenomes</taxon>
        <taxon>ecological metagenomes</taxon>
    </lineage>
</organism>
<reference evidence="9" key="1">
    <citation type="submission" date="2018-05" db="EMBL/GenBank/DDBJ databases">
        <authorList>
            <person name="Lanie J.A."/>
            <person name="Ng W.-L."/>
            <person name="Kazmierczak K.M."/>
            <person name="Andrzejewski T.M."/>
            <person name="Davidsen T.M."/>
            <person name="Wayne K.J."/>
            <person name="Tettelin H."/>
            <person name="Glass J.I."/>
            <person name="Rusch D."/>
            <person name="Podicherti R."/>
            <person name="Tsui H.-C.T."/>
            <person name="Winkler M.E."/>
        </authorList>
    </citation>
    <scope>NUCLEOTIDE SEQUENCE</scope>
</reference>
<keyword evidence="3" id="KW-1003">Cell membrane</keyword>
<dbReference type="Pfam" id="PF03176">
    <property type="entry name" value="MMPL"/>
    <property type="match status" value="1"/>
</dbReference>
<dbReference type="InterPro" id="IPR004869">
    <property type="entry name" value="MMPL_dom"/>
</dbReference>
<name>A0A382SN43_9ZZZZ</name>
<dbReference type="PROSITE" id="PS50156">
    <property type="entry name" value="SSD"/>
    <property type="match status" value="1"/>
</dbReference>
<feature type="domain" description="SSD" evidence="8">
    <location>
        <begin position="1"/>
        <end position="135"/>
    </location>
</feature>